<evidence type="ECO:0000256" key="15">
    <source>
        <dbReference type="SAM" id="SignalP"/>
    </source>
</evidence>
<dbReference type="SMART" id="SM00631">
    <property type="entry name" value="Zn_pept"/>
    <property type="match status" value="1"/>
</dbReference>
<evidence type="ECO:0000313" key="18">
    <source>
        <dbReference type="Ensembl" id="ENSLCAP00010058212.1"/>
    </source>
</evidence>
<dbReference type="InterPro" id="IPR033849">
    <property type="entry name" value="CPB2"/>
</dbReference>
<dbReference type="Pfam" id="PF00642">
    <property type="entry name" value="zf-CCCH"/>
    <property type="match status" value="1"/>
</dbReference>
<keyword evidence="5 12" id="KW-0479">Metal-binding</keyword>
<feature type="compositionally biased region" description="Basic and acidic residues" evidence="14">
    <location>
        <begin position="726"/>
        <end position="745"/>
    </location>
</feature>
<dbReference type="Gene3D" id="4.10.1000.10">
    <property type="entry name" value="Zinc finger, CCCH-type"/>
    <property type="match status" value="1"/>
</dbReference>
<keyword evidence="7 12" id="KW-0863">Zinc-finger</keyword>
<dbReference type="PROSITE" id="PS52035">
    <property type="entry name" value="PEPTIDASE_M14"/>
    <property type="match status" value="1"/>
</dbReference>
<feature type="compositionally biased region" description="Basic and acidic residues" evidence="14">
    <location>
        <begin position="543"/>
        <end position="567"/>
    </location>
</feature>
<feature type="compositionally biased region" description="Pro residues" evidence="14">
    <location>
        <begin position="700"/>
        <end position="709"/>
    </location>
</feature>
<dbReference type="InParanoid" id="A0A4W6G5Z8"/>
<dbReference type="SMR" id="A0A4W6G5Z8"/>
<keyword evidence="6 15" id="KW-0732">Signal</keyword>
<evidence type="ECO:0000256" key="10">
    <source>
        <dbReference type="ARBA" id="ARBA00023049"/>
    </source>
</evidence>
<evidence type="ECO:0000256" key="9">
    <source>
        <dbReference type="ARBA" id="ARBA00022833"/>
    </source>
</evidence>
<dbReference type="PROSITE" id="PS00133">
    <property type="entry name" value="CARBOXYPEPT_ZN_2"/>
    <property type="match status" value="1"/>
</dbReference>
<dbReference type="GO" id="GO:0008270">
    <property type="term" value="F:zinc ion binding"/>
    <property type="evidence" value="ECO:0007669"/>
    <property type="project" value="UniProtKB-KW"/>
</dbReference>
<organism evidence="18 19">
    <name type="scientific">Lates calcarifer</name>
    <name type="common">Barramundi</name>
    <name type="synonym">Holocentrus calcarifer</name>
    <dbReference type="NCBI Taxonomy" id="8187"/>
    <lineage>
        <taxon>Eukaryota</taxon>
        <taxon>Metazoa</taxon>
        <taxon>Chordata</taxon>
        <taxon>Craniata</taxon>
        <taxon>Vertebrata</taxon>
        <taxon>Euteleostomi</taxon>
        <taxon>Actinopterygii</taxon>
        <taxon>Neopterygii</taxon>
        <taxon>Teleostei</taxon>
        <taxon>Neoteleostei</taxon>
        <taxon>Acanthomorphata</taxon>
        <taxon>Carangaria</taxon>
        <taxon>Carangaria incertae sedis</taxon>
        <taxon>Centropomidae</taxon>
        <taxon>Lates</taxon>
    </lineage>
</organism>
<keyword evidence="3" id="KW-0121">Carboxypeptidase</keyword>
<feature type="region of interest" description="Disordered" evidence="14">
    <location>
        <begin position="493"/>
        <end position="582"/>
    </location>
</feature>
<evidence type="ECO:0000256" key="11">
    <source>
        <dbReference type="ARBA" id="ARBA00023157"/>
    </source>
</evidence>
<keyword evidence="19" id="KW-1185">Reference proteome</keyword>
<feature type="zinc finger region" description="C3H1-type" evidence="12">
    <location>
        <begin position="472"/>
        <end position="495"/>
    </location>
</feature>
<dbReference type="SUPFAM" id="SSF53187">
    <property type="entry name" value="Zn-dependent exopeptidases"/>
    <property type="match status" value="1"/>
</dbReference>
<evidence type="ECO:0000256" key="6">
    <source>
        <dbReference type="ARBA" id="ARBA00022729"/>
    </source>
</evidence>
<feature type="compositionally biased region" description="Low complexity" evidence="14">
    <location>
        <begin position="773"/>
        <end position="785"/>
    </location>
</feature>
<feature type="compositionally biased region" description="Basic and acidic residues" evidence="14">
    <location>
        <begin position="506"/>
        <end position="535"/>
    </location>
</feature>
<evidence type="ECO:0000313" key="19">
    <source>
        <dbReference type="Proteomes" id="UP000314980"/>
    </source>
</evidence>
<dbReference type="InterPro" id="IPR057246">
    <property type="entry name" value="CARBOXYPEPT_ZN_1"/>
</dbReference>
<dbReference type="GO" id="GO:0004181">
    <property type="term" value="F:metallocarboxypeptidase activity"/>
    <property type="evidence" value="ECO:0007669"/>
    <property type="project" value="InterPro"/>
</dbReference>
<dbReference type="PROSITE" id="PS00132">
    <property type="entry name" value="CARBOXYPEPT_ZN_1"/>
    <property type="match status" value="1"/>
</dbReference>
<dbReference type="CDD" id="cd06246">
    <property type="entry name" value="M14_CPB2"/>
    <property type="match status" value="1"/>
</dbReference>
<evidence type="ECO:0000256" key="8">
    <source>
        <dbReference type="ARBA" id="ARBA00022801"/>
    </source>
</evidence>
<dbReference type="Pfam" id="PF00246">
    <property type="entry name" value="Peptidase_M14"/>
    <property type="match status" value="1"/>
</dbReference>
<name>A0A4W6G5Z8_LATCA</name>
<dbReference type="PANTHER" id="PTHR11705:SF17">
    <property type="entry name" value="CARBOXYPEPTIDASE B2"/>
    <property type="match status" value="1"/>
</dbReference>
<dbReference type="SUPFAM" id="SSF90229">
    <property type="entry name" value="CCCH zinc finger"/>
    <property type="match status" value="1"/>
</dbReference>
<dbReference type="PROSITE" id="PS50103">
    <property type="entry name" value="ZF_C3H1"/>
    <property type="match status" value="1"/>
</dbReference>
<keyword evidence="4" id="KW-0645">Protease</keyword>
<feature type="domain" description="C3H1-type" evidence="16">
    <location>
        <begin position="472"/>
        <end position="495"/>
    </location>
</feature>
<reference evidence="18" key="2">
    <citation type="submission" date="2025-08" db="UniProtKB">
        <authorList>
            <consortium name="Ensembl"/>
        </authorList>
    </citation>
    <scope>IDENTIFICATION</scope>
</reference>
<dbReference type="GO" id="GO:0042730">
    <property type="term" value="P:fibrinolysis"/>
    <property type="evidence" value="ECO:0007669"/>
    <property type="project" value="InterPro"/>
</dbReference>
<evidence type="ECO:0000256" key="14">
    <source>
        <dbReference type="SAM" id="MobiDB-lite"/>
    </source>
</evidence>
<keyword evidence="8" id="KW-0378">Hydrolase</keyword>
<evidence type="ECO:0000256" key="13">
    <source>
        <dbReference type="PROSITE-ProRule" id="PRU01379"/>
    </source>
</evidence>
<keyword evidence="11" id="KW-1015">Disulfide bond</keyword>
<feature type="compositionally biased region" description="Basic residues" evidence="14">
    <location>
        <begin position="689"/>
        <end position="698"/>
    </location>
</feature>
<accession>A0A4W6G5Z8</accession>
<dbReference type="Ensembl" id="ENSLCAT00010059806.1">
    <property type="protein sequence ID" value="ENSLCAP00010058212.1"/>
    <property type="gene ID" value="ENSLCAG00010027135.1"/>
</dbReference>
<comment type="similarity">
    <text evidence="2 13">Belongs to the peptidase M14 family.</text>
</comment>
<dbReference type="InterPro" id="IPR000834">
    <property type="entry name" value="Peptidase_M14"/>
</dbReference>
<dbReference type="FunFam" id="3.30.70.340:FF:000003">
    <property type="entry name" value="Carboxypeptidase B2"/>
    <property type="match status" value="1"/>
</dbReference>
<keyword evidence="10" id="KW-0482">Metalloprotease</keyword>
<evidence type="ECO:0000256" key="5">
    <source>
        <dbReference type="ARBA" id="ARBA00022723"/>
    </source>
</evidence>
<dbReference type="GO" id="GO:0005615">
    <property type="term" value="C:extracellular space"/>
    <property type="evidence" value="ECO:0007669"/>
    <property type="project" value="TreeGrafter"/>
</dbReference>
<protein>
    <submittedName>
        <fullName evidence="18">Carboxypeptidase B2 (plasma)</fullName>
    </submittedName>
</protein>
<reference evidence="19" key="1">
    <citation type="submission" date="2015-09" db="EMBL/GenBank/DDBJ databases">
        <authorList>
            <person name="Sai Rama Sridatta P."/>
        </authorList>
    </citation>
    <scope>NUCLEOTIDE SEQUENCE [LARGE SCALE GENOMIC DNA]</scope>
</reference>
<evidence type="ECO:0000256" key="7">
    <source>
        <dbReference type="ARBA" id="ARBA00022771"/>
    </source>
</evidence>
<dbReference type="InterPro" id="IPR036990">
    <property type="entry name" value="M14A-like_propep"/>
</dbReference>
<sequence>MKTLLILFILINLDKGYCTEKLDQVLSITPKTQEQVEVLQNISTQYETALWQPVSPNYIKEETQVHLFVPANSSEIVKNLLQQHTITHEVLLANANELIEMQTKNDSTDPRSSSTFYERYHSLEDIYYWINRTTQDNPTTVKAILIGSSYEKRPLYALKLSLNNRPNKKAIWIDCGIHAREWISPAFCLWFVHHSLSFYGQNQDITKILDDMDVYVLPVMNPDGYKYTWTTNRMWRKNRSYSRSNICVGVDLNRNFDANWCTEGASSDPCTEIYCGAFPESEPETEAVANFLRSHKNSIQLYFTIHSYSQMLLFPFSCTFDQAENHSDLLEMAQEAAQKIRRYYRNIYQYGSGAKTIYLAPGGSDDWAYNLGIKYSFTFELQDRGRYGFLLPPSQIAKACNEALTAVKTIALKSCRMSKIRRKVTVENSKTISDSSSSTTTSSTTNPAAPSRRPSVFERLGPSTGSNAADSHCRNWLKTGNCSYGNTCRYTHGTQPRGKGFSFSRSTERPTGDLRERMKNKRQDVDPENLKRDLDEPTSPTARQRDSSRGRHREKEDIKITKERTPASEEEPTEWETNREDSDIGDYDYELSLEMKRQKIQRELMKLEQENLEKREEIVIKKDETPTKTRTTSLPKASPEQLSSKDSPSSRKSSGSPKHKSGTKGPGSGKKEKKASISSPVSESARSSKGSHSKKKGPRTPSPPPPVPLDLPVMGKKHKGKHKNKEKSEEKQKEGKDRGRDTEKHKEKKEKRRDRSDSSHKAKRSVTSEERSGSVSSPSRGASPSARKKSTSPKASSHKTSAVASPPRRLARIVFFDNDPFS</sequence>
<dbReference type="PRINTS" id="PR00765">
    <property type="entry name" value="CRBOXYPTASEA"/>
</dbReference>
<feature type="compositionally biased region" description="Low complexity" evidence="14">
    <location>
        <begin position="429"/>
        <end position="445"/>
    </location>
</feature>
<evidence type="ECO:0000256" key="3">
    <source>
        <dbReference type="ARBA" id="ARBA00022645"/>
    </source>
</evidence>
<dbReference type="InterPro" id="IPR003146">
    <property type="entry name" value="M14A_act_pep"/>
</dbReference>
<dbReference type="InterPro" id="IPR057247">
    <property type="entry name" value="CARBOXYPEPT_ZN_2"/>
</dbReference>
<dbReference type="GeneTree" id="ENSGT00940000159160"/>
<feature type="region of interest" description="Disordered" evidence="14">
    <location>
        <begin position="426"/>
        <end position="472"/>
    </location>
</feature>
<reference evidence="18" key="3">
    <citation type="submission" date="2025-09" db="UniProtKB">
        <authorList>
            <consortium name="Ensembl"/>
        </authorList>
    </citation>
    <scope>IDENTIFICATION</scope>
</reference>
<evidence type="ECO:0000256" key="2">
    <source>
        <dbReference type="ARBA" id="ARBA00005988"/>
    </source>
</evidence>
<feature type="domain" description="Peptidase M14" evidence="17">
    <location>
        <begin position="119"/>
        <end position="414"/>
    </location>
</feature>
<keyword evidence="9 12" id="KW-0862">Zinc</keyword>
<dbReference type="Gene3D" id="3.30.70.340">
    <property type="entry name" value="Metallocarboxypeptidase-like"/>
    <property type="match status" value="1"/>
</dbReference>
<feature type="active site" description="Proton donor/acceptor" evidence="13">
    <location>
        <position position="380"/>
    </location>
</feature>
<feature type="compositionally biased region" description="Basic and acidic residues" evidence="14">
    <location>
        <begin position="608"/>
        <end position="627"/>
    </location>
</feature>
<dbReference type="GO" id="GO:0006508">
    <property type="term" value="P:proteolysis"/>
    <property type="evidence" value="ECO:0007669"/>
    <property type="project" value="UniProtKB-KW"/>
</dbReference>
<evidence type="ECO:0000256" key="1">
    <source>
        <dbReference type="ARBA" id="ARBA00001947"/>
    </source>
</evidence>
<dbReference type="InterPro" id="IPR000571">
    <property type="entry name" value="Znf_CCCH"/>
</dbReference>
<feature type="compositionally biased region" description="Basic and acidic residues" evidence="14">
    <location>
        <begin position="753"/>
        <end position="772"/>
    </location>
</feature>
<feature type="compositionally biased region" description="Basic residues" evidence="14">
    <location>
        <begin position="715"/>
        <end position="725"/>
    </location>
</feature>
<feature type="region of interest" description="Disordered" evidence="14">
    <location>
        <begin position="608"/>
        <end position="822"/>
    </location>
</feature>
<evidence type="ECO:0000259" key="16">
    <source>
        <dbReference type="PROSITE" id="PS50103"/>
    </source>
</evidence>
<evidence type="ECO:0000256" key="4">
    <source>
        <dbReference type="ARBA" id="ARBA00022670"/>
    </source>
</evidence>
<dbReference type="Pfam" id="PF02244">
    <property type="entry name" value="Propep_M14"/>
    <property type="match status" value="1"/>
</dbReference>
<comment type="cofactor">
    <cofactor evidence="1">
        <name>Zn(2+)</name>
        <dbReference type="ChEBI" id="CHEBI:29105"/>
    </cofactor>
</comment>
<dbReference type="PANTHER" id="PTHR11705">
    <property type="entry name" value="PROTEASE FAMILY M14 CARBOXYPEPTIDASE A,B"/>
    <property type="match status" value="1"/>
</dbReference>
<dbReference type="Proteomes" id="UP000314980">
    <property type="component" value="Unassembled WGS sequence"/>
</dbReference>
<dbReference type="AlphaFoldDB" id="A0A4W6G5Z8"/>
<feature type="compositionally biased region" description="Polar residues" evidence="14">
    <location>
        <begin position="792"/>
        <end position="803"/>
    </location>
</feature>
<dbReference type="Gene3D" id="3.40.630.10">
    <property type="entry name" value="Zn peptidases"/>
    <property type="match status" value="1"/>
</dbReference>
<dbReference type="FunFam" id="3.40.630.10:FF:000001">
    <property type="entry name" value="Carboxypeptidase B"/>
    <property type="match status" value="1"/>
</dbReference>
<dbReference type="InterPro" id="IPR036855">
    <property type="entry name" value="Znf_CCCH_sf"/>
</dbReference>
<feature type="compositionally biased region" description="Low complexity" evidence="14">
    <location>
        <begin position="644"/>
        <end position="656"/>
    </location>
</feature>
<evidence type="ECO:0000259" key="17">
    <source>
        <dbReference type="PROSITE" id="PS52035"/>
    </source>
</evidence>
<feature type="signal peptide" evidence="15">
    <location>
        <begin position="1"/>
        <end position="18"/>
    </location>
</feature>
<evidence type="ECO:0000256" key="12">
    <source>
        <dbReference type="PROSITE-ProRule" id="PRU00723"/>
    </source>
</evidence>
<proteinExistence type="inferred from homology"/>
<feature type="chain" id="PRO_5021194466" evidence="15">
    <location>
        <begin position="19"/>
        <end position="822"/>
    </location>
</feature>
<dbReference type="SUPFAM" id="SSF54897">
    <property type="entry name" value="Protease propeptides/inhibitors"/>
    <property type="match status" value="1"/>
</dbReference>